<evidence type="ECO:0000313" key="2">
    <source>
        <dbReference type="Proteomes" id="UP000250235"/>
    </source>
</evidence>
<proteinExistence type="predicted"/>
<protein>
    <submittedName>
        <fullName evidence="1">Uncharacterized protein</fullName>
    </submittedName>
</protein>
<organism evidence="1 2">
    <name type="scientific">Dorcoceras hygrometricum</name>
    <dbReference type="NCBI Taxonomy" id="472368"/>
    <lineage>
        <taxon>Eukaryota</taxon>
        <taxon>Viridiplantae</taxon>
        <taxon>Streptophyta</taxon>
        <taxon>Embryophyta</taxon>
        <taxon>Tracheophyta</taxon>
        <taxon>Spermatophyta</taxon>
        <taxon>Magnoliopsida</taxon>
        <taxon>eudicotyledons</taxon>
        <taxon>Gunneridae</taxon>
        <taxon>Pentapetalae</taxon>
        <taxon>asterids</taxon>
        <taxon>lamiids</taxon>
        <taxon>Lamiales</taxon>
        <taxon>Gesneriaceae</taxon>
        <taxon>Didymocarpoideae</taxon>
        <taxon>Trichosporeae</taxon>
        <taxon>Loxocarpinae</taxon>
        <taxon>Dorcoceras</taxon>
    </lineage>
</organism>
<name>A0A2Z7BZW2_9LAMI</name>
<reference evidence="1 2" key="1">
    <citation type="journal article" date="2015" name="Proc. Natl. Acad. Sci. U.S.A.">
        <title>The resurrection genome of Boea hygrometrica: A blueprint for survival of dehydration.</title>
        <authorList>
            <person name="Xiao L."/>
            <person name="Yang G."/>
            <person name="Zhang L."/>
            <person name="Yang X."/>
            <person name="Zhao S."/>
            <person name="Ji Z."/>
            <person name="Zhou Q."/>
            <person name="Hu M."/>
            <person name="Wang Y."/>
            <person name="Chen M."/>
            <person name="Xu Y."/>
            <person name="Jin H."/>
            <person name="Xiao X."/>
            <person name="Hu G."/>
            <person name="Bao F."/>
            <person name="Hu Y."/>
            <person name="Wan P."/>
            <person name="Li L."/>
            <person name="Deng X."/>
            <person name="Kuang T."/>
            <person name="Xiang C."/>
            <person name="Zhu J.K."/>
            <person name="Oliver M.J."/>
            <person name="He Y."/>
        </authorList>
    </citation>
    <scope>NUCLEOTIDE SEQUENCE [LARGE SCALE GENOMIC DNA]</scope>
    <source>
        <strain evidence="2">cv. XS01</strain>
    </source>
</reference>
<sequence length="279" mass="31403">MVVGARLAVSLNHLGSHKYWIRNSYMDTQLNVLSTRRGFREVRLPKSQQGSNRDLTLLRGKTVILLFGCSLTKESRIWSWIGLAYLPQSTEKSRVLETLVGARHKCQRDRKTKIGNRTPAAAVCGGAPSRTHARRATCALAAQGKRTLVDDLRTMGALAAHESGDAWRGERPPVAHHRRPCRTMSRVFARVVRHGRAYGCAREGWTSRLVALHAGGWPTAATAWLRRWWRCCAAHDGAGRAVVARALLRRRARISRWRRRPAAAPANFRRCRDGWSDSF</sequence>
<accession>A0A2Z7BZW2</accession>
<dbReference type="AlphaFoldDB" id="A0A2Z7BZW2"/>
<gene>
    <name evidence="1" type="ORF">F511_41038</name>
</gene>
<keyword evidence="2" id="KW-1185">Reference proteome</keyword>
<dbReference type="Proteomes" id="UP000250235">
    <property type="component" value="Unassembled WGS sequence"/>
</dbReference>
<dbReference type="EMBL" id="KV000573">
    <property type="protein sequence ID" value="KZV40101.1"/>
    <property type="molecule type" value="Genomic_DNA"/>
</dbReference>
<evidence type="ECO:0000313" key="1">
    <source>
        <dbReference type="EMBL" id="KZV40101.1"/>
    </source>
</evidence>